<name>A0A4R0X6I3_9BURK</name>
<dbReference type="AlphaFoldDB" id="A0A4R0X6I3"/>
<keyword evidence="3" id="KW-1185">Reference proteome</keyword>
<feature type="region of interest" description="Disordered" evidence="1">
    <location>
        <begin position="1"/>
        <end position="35"/>
    </location>
</feature>
<accession>A0A4R0X6I3</accession>
<dbReference type="EMBL" id="MWML01000143">
    <property type="protein sequence ID" value="TCG05823.1"/>
    <property type="molecule type" value="Genomic_DNA"/>
</dbReference>
<protein>
    <submittedName>
        <fullName evidence="2">Uncharacterized protein</fullName>
    </submittedName>
</protein>
<dbReference type="Proteomes" id="UP000294200">
    <property type="component" value="Unassembled WGS sequence"/>
</dbReference>
<evidence type="ECO:0000313" key="3">
    <source>
        <dbReference type="Proteomes" id="UP000294200"/>
    </source>
</evidence>
<reference evidence="2 3" key="1">
    <citation type="submission" date="2017-02" db="EMBL/GenBank/DDBJ databases">
        <title>Paraburkholderia sophoroidis sp. nov. and Paraburkholderia steynii sp. nov. rhizobial symbionts of the fynbos legume Hypocalyptus sophoroides.</title>
        <authorList>
            <person name="Steenkamp E.T."/>
            <person name="Beukes C.W."/>
            <person name="Van Zyl E."/>
            <person name="Avontuur J."/>
            <person name="Chan W.Y."/>
            <person name="Hassen A."/>
            <person name="Palmer M."/>
            <person name="Mthombeni L."/>
            <person name="Phalane F."/>
            <person name="Sereme K."/>
            <person name="Venter S.N."/>
        </authorList>
    </citation>
    <scope>NUCLEOTIDE SEQUENCE [LARGE SCALE GENOMIC DNA]</scope>
    <source>
        <strain evidence="2 3">HC1.1ba</strain>
    </source>
</reference>
<organism evidence="2 3">
    <name type="scientific">Paraburkholderia steynii</name>
    <dbReference type="NCBI Taxonomy" id="1245441"/>
    <lineage>
        <taxon>Bacteria</taxon>
        <taxon>Pseudomonadati</taxon>
        <taxon>Pseudomonadota</taxon>
        <taxon>Betaproteobacteria</taxon>
        <taxon>Burkholderiales</taxon>
        <taxon>Burkholderiaceae</taxon>
        <taxon>Paraburkholderia</taxon>
    </lineage>
</organism>
<comment type="caution">
    <text evidence="2">The sequence shown here is derived from an EMBL/GenBank/DDBJ whole genome shotgun (WGS) entry which is preliminary data.</text>
</comment>
<evidence type="ECO:0000313" key="2">
    <source>
        <dbReference type="EMBL" id="TCG05823.1"/>
    </source>
</evidence>
<gene>
    <name evidence="2" type="ORF">BZM27_30820</name>
</gene>
<evidence type="ECO:0000256" key="1">
    <source>
        <dbReference type="SAM" id="MobiDB-lite"/>
    </source>
</evidence>
<proteinExistence type="predicted"/>
<sequence>MHASHVLRRASCDPMGRARAGPRAMEGSNDQHGFADSIRAAERHGSRDNDRRCARSDNCMGYANRACRAAGERLKARQARFCG</sequence>